<dbReference type="RefSeq" id="WP_065077668.1">
    <property type="nucleotide sequence ID" value="NZ_LROS01000011.1"/>
</dbReference>
<dbReference type="PATRIC" id="fig|1353534.3.peg.1374"/>
<keyword evidence="8" id="KW-0969">Cilium</keyword>
<feature type="domain" description="Flagellar hook-associated protein 2 C-terminal" evidence="7">
    <location>
        <begin position="327"/>
        <end position="605"/>
    </location>
</feature>
<dbReference type="AlphaFoldDB" id="A0A1A6AYA9"/>
<dbReference type="InterPro" id="IPR040026">
    <property type="entry name" value="FliD"/>
</dbReference>
<dbReference type="Proteomes" id="UP000093954">
    <property type="component" value="Unassembled WGS sequence"/>
</dbReference>
<evidence type="ECO:0000259" key="7">
    <source>
        <dbReference type="Pfam" id="PF07195"/>
    </source>
</evidence>
<evidence type="ECO:0000256" key="2">
    <source>
        <dbReference type="ARBA" id="ARBA00011255"/>
    </source>
</evidence>
<dbReference type="PANTHER" id="PTHR30288">
    <property type="entry name" value="FLAGELLAR CAP/ASSEMBLY PROTEIN FLID"/>
    <property type="match status" value="1"/>
</dbReference>
<keyword evidence="8" id="KW-0282">Flagellum</keyword>
<evidence type="ECO:0000256" key="4">
    <source>
        <dbReference type="ARBA" id="ARBA00023143"/>
    </source>
</evidence>
<organism evidence="8 9">
    <name type="scientific">Clostridium ragsdalei P11</name>
    <dbReference type="NCBI Taxonomy" id="1353534"/>
    <lineage>
        <taxon>Bacteria</taxon>
        <taxon>Bacillati</taxon>
        <taxon>Bacillota</taxon>
        <taxon>Clostridia</taxon>
        <taxon>Eubacteriales</taxon>
        <taxon>Clostridiaceae</taxon>
        <taxon>Clostridium</taxon>
    </lineage>
</organism>
<keyword evidence="3" id="KW-0175">Coiled coil</keyword>
<evidence type="ECO:0000313" key="8">
    <source>
        <dbReference type="EMBL" id="OBR95015.1"/>
    </source>
</evidence>
<comment type="subcellular location">
    <subcellularLocation>
        <location evidence="5">Secreted</location>
    </subcellularLocation>
    <subcellularLocation>
        <location evidence="5">Bacterial flagellum</location>
    </subcellularLocation>
</comment>
<keyword evidence="4 5" id="KW-0975">Bacterial flagellum</keyword>
<accession>A0A1A6AYA9</accession>
<dbReference type="GO" id="GO:0009424">
    <property type="term" value="C:bacterial-type flagellum hook"/>
    <property type="evidence" value="ECO:0007669"/>
    <property type="project" value="UniProtKB-UniRule"/>
</dbReference>
<name>A0A1A6AYA9_9CLOT</name>
<dbReference type="InterPro" id="IPR010809">
    <property type="entry name" value="FliD_C"/>
</dbReference>
<dbReference type="GO" id="GO:0007155">
    <property type="term" value="P:cell adhesion"/>
    <property type="evidence" value="ECO:0007669"/>
    <property type="project" value="InterPro"/>
</dbReference>
<comment type="similarity">
    <text evidence="1 5">Belongs to the FliD family.</text>
</comment>
<comment type="subunit">
    <text evidence="2 5">Homopentamer.</text>
</comment>
<dbReference type="InterPro" id="IPR003481">
    <property type="entry name" value="FliD_N"/>
</dbReference>
<dbReference type="GO" id="GO:0005576">
    <property type="term" value="C:extracellular region"/>
    <property type="evidence" value="ECO:0007669"/>
    <property type="project" value="UniProtKB-SubCell"/>
</dbReference>
<feature type="domain" description="Flagellar hook-associated protein 2 N-terminal" evidence="6">
    <location>
        <begin position="27"/>
        <end position="135"/>
    </location>
</feature>
<evidence type="ECO:0000256" key="3">
    <source>
        <dbReference type="ARBA" id="ARBA00023054"/>
    </source>
</evidence>
<sequence length="616" mass="65573">MSDVSSVASGTTGAGGGNMIRLTGLASGLDVDALVKKMMAGEQTKLDQAQQTQQTEQWKQEAYQDIIKNIKELQSSFFDSGTSDKNILSQSNFAPFTVSAANGSSTVDTSVATFTPIVGAQTGKYTVSVAQLAKGAGVTNTLAAGDTLATKLTDITGTSEKSFGLILNVGDGNINITLDNTDGKATIGDLVNAINNQSSGYVNAKFSELTGKFTLSSAATGKSSTLTIVNGTSASLSSIIGFSTDTVENKGAGLTTKDVTKDGVTTQFVVTAGDWKITSDSASNYKVNGSAAIQNSQNADVTITVPGGTSVHFTDTPGSETGTQPGKSTNNFTIDGMSYMLSSEGTASVNIGSDTSKVYDKIKSFIDKYNSIVDDIQTKLTEKPNKDYKPLTDAQKSQMTTSQITAWETKAKVGILRNDDNLEIMLNDLSTAFTTSVNNVGLSLGRYSSNNFGIDTSKDYTTPSHIDIVDPEQLKRAIATKGDQISKMFTNISAIPNTIAKDGTVEYDSSLGQYKEDGILTRISKILQKNVGYTNTTFNSAILTSFANKQYDFTLTGTGGKNTLPDQIYEQQLKIKDIKTKMATKQEKYYQQFSKLETVMNQLNAQQSELSSMLGS</sequence>
<comment type="caution">
    <text evidence="8">The sequence shown here is derived from an EMBL/GenBank/DDBJ whole genome shotgun (WGS) entry which is preliminary data.</text>
</comment>
<keyword evidence="5" id="KW-0964">Secreted</keyword>
<reference evidence="8 9" key="1">
    <citation type="journal article" date="2012" name="Front. Microbiol.">
        <title>Draft Genome Sequence of the Virulent Strain 01-B526 of the Fish Pathogen Aeromonas salmonicida.</title>
        <authorList>
            <person name="Charette S.J."/>
            <person name="Brochu F."/>
            <person name="Boyle B."/>
            <person name="Filion G."/>
            <person name="Tanaka K.H."/>
            <person name="Derome N."/>
        </authorList>
    </citation>
    <scope>NUCLEOTIDE SEQUENCE [LARGE SCALE GENOMIC DNA]</scope>
    <source>
        <strain evidence="8 9">P11</strain>
    </source>
</reference>
<evidence type="ECO:0000259" key="6">
    <source>
        <dbReference type="Pfam" id="PF02465"/>
    </source>
</evidence>
<gene>
    <name evidence="8" type="ORF">CLRAG_13530</name>
</gene>
<evidence type="ECO:0000256" key="1">
    <source>
        <dbReference type="ARBA" id="ARBA00009764"/>
    </source>
</evidence>
<keyword evidence="9" id="KW-1185">Reference proteome</keyword>
<comment type="function">
    <text evidence="5">Required for morphogenesis and for the elongation of the flagellar filament by facilitating polymerization of the flagellin monomers at the tip of growing filament. Forms a capping structure, which prevents flagellin subunits (transported through the central channel of the flagellum) from leaking out without polymerization at the distal end.</text>
</comment>
<evidence type="ECO:0000313" key="9">
    <source>
        <dbReference type="Proteomes" id="UP000093954"/>
    </source>
</evidence>
<evidence type="ECO:0000256" key="5">
    <source>
        <dbReference type="RuleBase" id="RU362066"/>
    </source>
</evidence>
<proteinExistence type="inferred from homology"/>
<dbReference type="GO" id="GO:0009421">
    <property type="term" value="C:bacterial-type flagellum filament cap"/>
    <property type="evidence" value="ECO:0007669"/>
    <property type="project" value="InterPro"/>
</dbReference>
<dbReference type="PANTHER" id="PTHR30288:SF0">
    <property type="entry name" value="FLAGELLAR HOOK-ASSOCIATED PROTEIN 2"/>
    <property type="match status" value="1"/>
</dbReference>
<keyword evidence="8" id="KW-0966">Cell projection</keyword>
<dbReference type="GO" id="GO:0071973">
    <property type="term" value="P:bacterial-type flagellum-dependent cell motility"/>
    <property type="evidence" value="ECO:0007669"/>
    <property type="project" value="TreeGrafter"/>
</dbReference>
<protein>
    <recommendedName>
        <fullName evidence="5">Flagellar hook-associated protein 2</fullName>
        <shortName evidence="5">HAP2</shortName>
    </recommendedName>
    <alternativeName>
        <fullName evidence="5">Flagellar cap protein</fullName>
    </alternativeName>
</protein>
<dbReference type="Pfam" id="PF07195">
    <property type="entry name" value="FliD_C"/>
    <property type="match status" value="1"/>
</dbReference>
<dbReference type="Pfam" id="PF02465">
    <property type="entry name" value="FliD_N"/>
    <property type="match status" value="1"/>
</dbReference>
<dbReference type="EMBL" id="LROS01000011">
    <property type="protein sequence ID" value="OBR95015.1"/>
    <property type="molecule type" value="Genomic_DNA"/>
</dbReference>